<evidence type="ECO:0000256" key="10">
    <source>
        <dbReference type="ARBA" id="ARBA00022898"/>
    </source>
</evidence>
<dbReference type="InterPro" id="IPR001544">
    <property type="entry name" value="Aminotrans_IV"/>
</dbReference>
<dbReference type="EC" id="2.6.1.42" evidence="6"/>
<evidence type="ECO:0000256" key="12">
    <source>
        <dbReference type="ARBA" id="ARBA00048212"/>
    </source>
</evidence>
<dbReference type="Gene3D" id="3.20.10.10">
    <property type="entry name" value="D-amino Acid Aminotransferase, subunit A, domain 2"/>
    <property type="match status" value="1"/>
</dbReference>
<dbReference type="SUPFAM" id="SSF56752">
    <property type="entry name" value="D-aminoacid aminotransferase-like PLP-dependent enzymes"/>
    <property type="match status" value="1"/>
</dbReference>
<comment type="pathway">
    <text evidence="2">Amino-acid biosynthesis; L-isoleucine biosynthesis; L-isoleucine from 2-oxobutanoate: step 4/4.</text>
</comment>
<evidence type="ECO:0000256" key="14">
    <source>
        <dbReference type="ARBA" id="ARBA00049229"/>
    </source>
</evidence>
<evidence type="ECO:0000256" key="6">
    <source>
        <dbReference type="ARBA" id="ARBA00013053"/>
    </source>
</evidence>
<keyword evidence="11" id="KW-0100">Branched-chain amino acid biosynthesis</keyword>
<dbReference type="GO" id="GO:0005829">
    <property type="term" value="C:cytosol"/>
    <property type="evidence" value="ECO:0007669"/>
    <property type="project" value="TreeGrafter"/>
</dbReference>
<dbReference type="InterPro" id="IPR043131">
    <property type="entry name" value="BCAT-like_N"/>
</dbReference>
<keyword evidence="10" id="KW-0663">Pyridoxal phosphate</keyword>
<dbReference type="InterPro" id="IPR036038">
    <property type="entry name" value="Aminotransferase-like"/>
</dbReference>
<dbReference type="InterPro" id="IPR005785">
    <property type="entry name" value="B_amino_transI"/>
</dbReference>
<dbReference type="PANTHER" id="PTHR42743">
    <property type="entry name" value="AMINO-ACID AMINOTRANSFERASE"/>
    <property type="match status" value="1"/>
</dbReference>
<dbReference type="PANTHER" id="PTHR42743:SF11">
    <property type="entry name" value="AMINODEOXYCHORISMATE LYASE"/>
    <property type="match status" value="1"/>
</dbReference>
<evidence type="ECO:0000256" key="3">
    <source>
        <dbReference type="ARBA" id="ARBA00004931"/>
    </source>
</evidence>
<dbReference type="CDD" id="cd01557">
    <property type="entry name" value="BCAT_beta_family"/>
    <property type="match status" value="1"/>
</dbReference>
<comment type="catalytic activity">
    <reaction evidence="14">
        <text>L-leucine + 2-oxoglutarate = 4-methyl-2-oxopentanoate + L-glutamate</text>
        <dbReference type="Rhea" id="RHEA:18321"/>
        <dbReference type="ChEBI" id="CHEBI:16810"/>
        <dbReference type="ChEBI" id="CHEBI:17865"/>
        <dbReference type="ChEBI" id="CHEBI:29985"/>
        <dbReference type="ChEBI" id="CHEBI:57427"/>
        <dbReference type="EC" id="2.6.1.42"/>
    </reaction>
</comment>
<evidence type="ECO:0000256" key="8">
    <source>
        <dbReference type="ARBA" id="ARBA00022605"/>
    </source>
</evidence>
<keyword evidence="7 15" id="KW-0032">Aminotransferase</keyword>
<comment type="pathway">
    <text evidence="3">Amino-acid biosynthesis; L-valine biosynthesis; L-valine from pyruvate: step 4/4.</text>
</comment>
<reference evidence="15" key="1">
    <citation type="submission" date="2016-10" db="EMBL/GenBank/DDBJ databases">
        <authorList>
            <person name="de Groot N.N."/>
        </authorList>
    </citation>
    <scope>NUCLEOTIDE SEQUENCE</scope>
</reference>
<dbReference type="GO" id="GO:0008652">
    <property type="term" value="P:amino acid biosynthetic process"/>
    <property type="evidence" value="ECO:0007669"/>
    <property type="project" value="UniProtKB-KW"/>
</dbReference>
<dbReference type="GO" id="GO:0009082">
    <property type="term" value="P:branched-chain amino acid biosynthetic process"/>
    <property type="evidence" value="ECO:0007669"/>
    <property type="project" value="UniProtKB-KW"/>
</dbReference>
<organism evidence="15">
    <name type="scientific">hydrothermal vent metagenome</name>
    <dbReference type="NCBI Taxonomy" id="652676"/>
    <lineage>
        <taxon>unclassified sequences</taxon>
        <taxon>metagenomes</taxon>
        <taxon>ecological metagenomes</taxon>
    </lineage>
</organism>
<dbReference type="GO" id="GO:0052655">
    <property type="term" value="F:L-valine-2-oxoglutarate transaminase activity"/>
    <property type="evidence" value="ECO:0007669"/>
    <property type="project" value="RHEA"/>
</dbReference>
<dbReference type="InterPro" id="IPR033939">
    <property type="entry name" value="BCAT_family"/>
</dbReference>
<dbReference type="FunFam" id="3.20.10.10:FF:000002">
    <property type="entry name" value="D-alanine aminotransferase"/>
    <property type="match status" value="1"/>
</dbReference>
<accession>A0A1W1EK41</accession>
<dbReference type="AlphaFoldDB" id="A0A1W1EK41"/>
<evidence type="ECO:0000256" key="7">
    <source>
        <dbReference type="ARBA" id="ARBA00022576"/>
    </source>
</evidence>
<dbReference type="NCBIfam" id="NF005146">
    <property type="entry name" value="PRK06606.1"/>
    <property type="match status" value="1"/>
</dbReference>
<evidence type="ECO:0000256" key="2">
    <source>
        <dbReference type="ARBA" id="ARBA00004824"/>
    </source>
</evidence>
<dbReference type="EMBL" id="FRYL01000032">
    <property type="protein sequence ID" value="SHO81231.1"/>
    <property type="molecule type" value="Genomic_DNA"/>
</dbReference>
<dbReference type="InterPro" id="IPR050571">
    <property type="entry name" value="Class-IV_PLP-Dep_Aminotrnsfr"/>
</dbReference>
<comment type="similarity">
    <text evidence="5">Belongs to the class-IV pyridoxal-phosphate-dependent aminotransferase family.</text>
</comment>
<evidence type="ECO:0000256" key="9">
    <source>
        <dbReference type="ARBA" id="ARBA00022679"/>
    </source>
</evidence>
<dbReference type="GO" id="GO:0052656">
    <property type="term" value="F:L-isoleucine-2-oxoglutarate transaminase activity"/>
    <property type="evidence" value="ECO:0007669"/>
    <property type="project" value="RHEA"/>
</dbReference>
<evidence type="ECO:0000256" key="1">
    <source>
        <dbReference type="ARBA" id="ARBA00001933"/>
    </source>
</evidence>
<dbReference type="NCBIfam" id="TIGR01122">
    <property type="entry name" value="ilvE_I"/>
    <property type="match status" value="1"/>
</dbReference>
<name>A0A1W1EK41_9ZZZZ</name>
<dbReference type="Pfam" id="PF01063">
    <property type="entry name" value="Aminotran_4"/>
    <property type="match status" value="1"/>
</dbReference>
<evidence type="ECO:0000256" key="13">
    <source>
        <dbReference type="ARBA" id="ARBA00048798"/>
    </source>
</evidence>
<gene>
    <name evidence="15" type="ORF">MNB_SV-15-765</name>
</gene>
<comment type="cofactor">
    <cofactor evidence="1">
        <name>pyridoxal 5'-phosphate</name>
        <dbReference type="ChEBI" id="CHEBI:597326"/>
    </cofactor>
</comment>
<sequence length="314" mass="35251">MNEAKKIWMDGELVDWKDAKVHVLTHTLHYGNGVFEGTRAYQTEDGLAIFKLDEHCKRLYNSAKITAIKPNISLEEVKKAHIELLKVNDFKNNVYLRPLIYLGYGQMGVHHVKAPVHTMIAAWEWGAYLGDEGLEKGIKVCTSSITRNPVRSTFGKAKAVANYLNSQMAKYEAIEAGFEEALMLDENGFAAEGTGECLFIVRDGVLISPPNDNSLESITQATVLNLAKDFGIPIERRNITRDEIYICDEAFFTGTAAEVTPINSLDHRVIGNGARGEMTKKLQSAYFDVVYGRDKKYRADLTFIDRDTYVKEAK</sequence>
<comment type="catalytic activity">
    <reaction evidence="13">
        <text>L-isoleucine + 2-oxoglutarate = (S)-3-methyl-2-oxopentanoate + L-glutamate</text>
        <dbReference type="Rhea" id="RHEA:24801"/>
        <dbReference type="ChEBI" id="CHEBI:16810"/>
        <dbReference type="ChEBI" id="CHEBI:29985"/>
        <dbReference type="ChEBI" id="CHEBI:35146"/>
        <dbReference type="ChEBI" id="CHEBI:58045"/>
        <dbReference type="EC" id="2.6.1.42"/>
    </reaction>
</comment>
<evidence type="ECO:0000256" key="4">
    <source>
        <dbReference type="ARBA" id="ARBA00005072"/>
    </source>
</evidence>
<evidence type="ECO:0000256" key="5">
    <source>
        <dbReference type="ARBA" id="ARBA00009320"/>
    </source>
</evidence>
<comment type="pathway">
    <text evidence="4">Amino-acid biosynthesis; L-leucine biosynthesis; L-leucine from 3-methyl-2-oxobutanoate: step 4/4.</text>
</comment>
<comment type="catalytic activity">
    <reaction evidence="12">
        <text>L-valine + 2-oxoglutarate = 3-methyl-2-oxobutanoate + L-glutamate</text>
        <dbReference type="Rhea" id="RHEA:24813"/>
        <dbReference type="ChEBI" id="CHEBI:11851"/>
        <dbReference type="ChEBI" id="CHEBI:16810"/>
        <dbReference type="ChEBI" id="CHEBI:29985"/>
        <dbReference type="ChEBI" id="CHEBI:57762"/>
        <dbReference type="EC" id="2.6.1.42"/>
    </reaction>
</comment>
<dbReference type="InterPro" id="IPR043132">
    <property type="entry name" value="BCAT-like_C"/>
</dbReference>
<dbReference type="Gene3D" id="3.30.470.10">
    <property type="match status" value="1"/>
</dbReference>
<evidence type="ECO:0000256" key="11">
    <source>
        <dbReference type="ARBA" id="ARBA00023304"/>
    </source>
</evidence>
<protein>
    <recommendedName>
        <fullName evidence="6">branched-chain-amino-acid transaminase</fullName>
        <ecNumber evidence="6">2.6.1.42</ecNumber>
    </recommendedName>
</protein>
<keyword evidence="8" id="KW-0028">Amino-acid biosynthesis</keyword>
<keyword evidence="9 15" id="KW-0808">Transferase</keyword>
<evidence type="ECO:0000313" key="15">
    <source>
        <dbReference type="EMBL" id="SHO81231.1"/>
    </source>
</evidence>
<dbReference type="GO" id="GO:0052654">
    <property type="term" value="F:L-leucine-2-oxoglutarate transaminase activity"/>
    <property type="evidence" value="ECO:0007669"/>
    <property type="project" value="RHEA"/>
</dbReference>
<proteinExistence type="inferred from homology"/>